<accession>A0A2T5UN69</accession>
<dbReference type="RefSeq" id="WP_107992175.1">
    <property type="nucleotide sequence ID" value="NZ_QAYG01000018.1"/>
</dbReference>
<dbReference type="Pfam" id="PF04290">
    <property type="entry name" value="DctQ"/>
    <property type="match status" value="1"/>
</dbReference>
<feature type="transmembrane region" description="Helical" evidence="9">
    <location>
        <begin position="93"/>
        <end position="114"/>
    </location>
</feature>
<keyword evidence="6 9" id="KW-1133">Transmembrane helix</keyword>
<comment type="similarity">
    <text evidence="8 9">Belongs to the TRAP transporter small permease family.</text>
</comment>
<evidence type="ECO:0000256" key="1">
    <source>
        <dbReference type="ARBA" id="ARBA00004429"/>
    </source>
</evidence>
<keyword evidence="7 9" id="KW-0472">Membrane</keyword>
<evidence type="ECO:0000256" key="2">
    <source>
        <dbReference type="ARBA" id="ARBA00022448"/>
    </source>
</evidence>
<evidence type="ECO:0000313" key="11">
    <source>
        <dbReference type="EMBL" id="PTW52947.1"/>
    </source>
</evidence>
<feature type="transmembrane region" description="Helical" evidence="9">
    <location>
        <begin position="134"/>
        <end position="158"/>
    </location>
</feature>
<dbReference type="PANTHER" id="PTHR35011:SF2">
    <property type="entry name" value="2,3-DIKETO-L-GULONATE TRAP TRANSPORTER SMALL PERMEASE PROTEIN YIAM"/>
    <property type="match status" value="1"/>
</dbReference>
<evidence type="ECO:0000256" key="8">
    <source>
        <dbReference type="ARBA" id="ARBA00038436"/>
    </source>
</evidence>
<comment type="function">
    <text evidence="9">Part of the tripartite ATP-independent periplasmic (TRAP) transport system.</text>
</comment>
<dbReference type="EMBL" id="QAYG01000018">
    <property type="protein sequence ID" value="PTW52947.1"/>
    <property type="molecule type" value="Genomic_DNA"/>
</dbReference>
<keyword evidence="3" id="KW-1003">Cell membrane</keyword>
<protein>
    <recommendedName>
        <fullName evidence="9">TRAP transporter small permease protein</fullName>
    </recommendedName>
</protein>
<comment type="subunit">
    <text evidence="9">The complex comprises the extracytoplasmic solute receptor protein and the two transmembrane proteins.</text>
</comment>
<dbReference type="PANTHER" id="PTHR35011">
    <property type="entry name" value="2,3-DIKETO-L-GULONATE TRAP TRANSPORTER SMALL PERMEASE PROTEIN YIAM"/>
    <property type="match status" value="1"/>
</dbReference>
<dbReference type="GO" id="GO:0022857">
    <property type="term" value="F:transmembrane transporter activity"/>
    <property type="evidence" value="ECO:0007669"/>
    <property type="project" value="UniProtKB-UniRule"/>
</dbReference>
<evidence type="ECO:0000313" key="12">
    <source>
        <dbReference type="Proteomes" id="UP000244081"/>
    </source>
</evidence>
<comment type="subcellular location">
    <subcellularLocation>
        <location evidence="1 9">Cell inner membrane</location>
        <topology evidence="1 9">Multi-pass membrane protein</topology>
    </subcellularLocation>
</comment>
<name>A0A2T5UN69_9HYPH</name>
<dbReference type="Proteomes" id="UP000244081">
    <property type="component" value="Unassembled WGS sequence"/>
</dbReference>
<keyword evidence="2 9" id="KW-0813">Transport</keyword>
<evidence type="ECO:0000256" key="6">
    <source>
        <dbReference type="ARBA" id="ARBA00022989"/>
    </source>
</evidence>
<dbReference type="GO" id="GO:0005886">
    <property type="term" value="C:plasma membrane"/>
    <property type="evidence" value="ECO:0007669"/>
    <property type="project" value="UniProtKB-SubCell"/>
</dbReference>
<gene>
    <name evidence="11" type="ORF">C8N35_1184</name>
</gene>
<organism evidence="11 12">
    <name type="scientific">Breoghania corrubedonensis</name>
    <dbReference type="NCBI Taxonomy" id="665038"/>
    <lineage>
        <taxon>Bacteria</taxon>
        <taxon>Pseudomonadati</taxon>
        <taxon>Pseudomonadota</taxon>
        <taxon>Alphaproteobacteria</taxon>
        <taxon>Hyphomicrobiales</taxon>
        <taxon>Stappiaceae</taxon>
        <taxon>Breoghania</taxon>
    </lineage>
</organism>
<dbReference type="InterPro" id="IPR007387">
    <property type="entry name" value="TRAP_DctQ"/>
</dbReference>
<evidence type="ECO:0000256" key="5">
    <source>
        <dbReference type="ARBA" id="ARBA00022692"/>
    </source>
</evidence>
<proteinExistence type="inferred from homology"/>
<dbReference type="AlphaFoldDB" id="A0A2T5UN69"/>
<dbReference type="OrthoDB" id="7866592at2"/>
<evidence type="ECO:0000256" key="4">
    <source>
        <dbReference type="ARBA" id="ARBA00022519"/>
    </source>
</evidence>
<keyword evidence="5 9" id="KW-0812">Transmembrane</keyword>
<feature type="domain" description="Tripartite ATP-independent periplasmic transporters DctQ component" evidence="10">
    <location>
        <begin position="30"/>
        <end position="158"/>
    </location>
</feature>
<comment type="caution">
    <text evidence="11">The sequence shown here is derived from an EMBL/GenBank/DDBJ whole genome shotgun (WGS) entry which is preliminary data.</text>
</comment>
<feature type="transmembrane region" description="Helical" evidence="9">
    <location>
        <begin position="21"/>
        <end position="42"/>
    </location>
</feature>
<evidence type="ECO:0000256" key="7">
    <source>
        <dbReference type="ARBA" id="ARBA00023136"/>
    </source>
</evidence>
<evidence type="ECO:0000259" key="10">
    <source>
        <dbReference type="Pfam" id="PF04290"/>
    </source>
</evidence>
<keyword evidence="12" id="KW-1185">Reference proteome</keyword>
<reference evidence="11 12" key="1">
    <citation type="submission" date="2018-04" db="EMBL/GenBank/DDBJ databases">
        <title>Genomic Encyclopedia of Archaeal and Bacterial Type Strains, Phase II (KMG-II): from individual species to whole genera.</title>
        <authorList>
            <person name="Goeker M."/>
        </authorList>
    </citation>
    <scope>NUCLEOTIDE SEQUENCE [LARGE SCALE GENOMIC DNA]</scope>
    <source>
        <strain evidence="11 12">DSM 23382</strain>
    </source>
</reference>
<dbReference type="GO" id="GO:0015740">
    <property type="term" value="P:C4-dicarboxylate transport"/>
    <property type="evidence" value="ECO:0007669"/>
    <property type="project" value="TreeGrafter"/>
</dbReference>
<feature type="transmembrane region" description="Helical" evidence="9">
    <location>
        <begin position="54"/>
        <end position="72"/>
    </location>
</feature>
<evidence type="ECO:0000256" key="3">
    <source>
        <dbReference type="ARBA" id="ARBA00022475"/>
    </source>
</evidence>
<evidence type="ECO:0000256" key="9">
    <source>
        <dbReference type="RuleBase" id="RU369079"/>
    </source>
</evidence>
<sequence>MKSPVLTLPARLERISTMIERIAGLFLAAITIIVSASAIGRYLLSMPIPDAFDVSRLMMGVAILWGLASVGYRGSHIKVDLLAEILPARIRRWIDIFAWTVLLVFTCLFAWMLMSRVGSYYASGQVTSDLRMPIWPFFALMWLGVAASVLTVFLRIVLMLLDPRRGLDHYERLDADDAGENAR</sequence>
<dbReference type="InterPro" id="IPR055348">
    <property type="entry name" value="DctQ"/>
</dbReference>
<keyword evidence="4 9" id="KW-0997">Cell inner membrane</keyword>